<name>A0A2U2DY52_9HYPH</name>
<evidence type="ECO:0000256" key="1">
    <source>
        <dbReference type="SAM" id="SignalP"/>
    </source>
</evidence>
<dbReference type="AlphaFoldDB" id="A0A2U2DY52"/>
<dbReference type="Pfam" id="PF06059">
    <property type="entry name" value="DUF930"/>
    <property type="match status" value="1"/>
</dbReference>
<organism evidence="2 3">
    <name type="scientific">Metarhizobium album</name>
    <dbReference type="NCBI Taxonomy" id="2182425"/>
    <lineage>
        <taxon>Bacteria</taxon>
        <taxon>Pseudomonadati</taxon>
        <taxon>Pseudomonadota</taxon>
        <taxon>Alphaproteobacteria</taxon>
        <taxon>Hyphomicrobiales</taxon>
        <taxon>Rhizobiaceae</taxon>
        <taxon>Metarhizobium</taxon>
    </lineage>
</organism>
<protein>
    <recommendedName>
        <fullName evidence="4">DUF930 domain-containing protein</fullName>
    </recommendedName>
</protein>
<dbReference type="EMBL" id="QFBC01000001">
    <property type="protein sequence ID" value="PWE58139.1"/>
    <property type="molecule type" value="Genomic_DNA"/>
</dbReference>
<dbReference type="InterPro" id="IPR009273">
    <property type="entry name" value="DUF930"/>
</dbReference>
<dbReference type="RefSeq" id="WP_109456656.1">
    <property type="nucleotide sequence ID" value="NZ_QFBC01000001.1"/>
</dbReference>
<comment type="caution">
    <text evidence="2">The sequence shown here is derived from an EMBL/GenBank/DDBJ whole genome shotgun (WGS) entry which is preliminary data.</text>
</comment>
<sequence>MIRILTLSSQMMLVALPAFAVDARIARQLEKLDPNTRLEQACDTEAMNRISADKSDFKADKVIAYTFAEPVLKGDSISAPGAVFRSRGEWYRLSYTCTTGPKRVNVRSLDYKIGKLVPHSAWREHYLYD</sequence>
<proteinExistence type="predicted"/>
<keyword evidence="1" id="KW-0732">Signal</keyword>
<evidence type="ECO:0000313" key="2">
    <source>
        <dbReference type="EMBL" id="PWE58139.1"/>
    </source>
</evidence>
<dbReference type="OrthoDB" id="8444764at2"/>
<keyword evidence="3" id="KW-1185">Reference proteome</keyword>
<dbReference type="Proteomes" id="UP000245252">
    <property type="component" value="Unassembled WGS sequence"/>
</dbReference>
<gene>
    <name evidence="2" type="ORF">DEM27_02845</name>
</gene>
<reference evidence="2 3" key="1">
    <citation type="submission" date="2018-05" db="EMBL/GenBank/DDBJ databases">
        <title>The draft genome of strain NS-104.</title>
        <authorList>
            <person name="Hang P."/>
            <person name="Jiang J."/>
        </authorList>
    </citation>
    <scope>NUCLEOTIDE SEQUENCE [LARGE SCALE GENOMIC DNA]</scope>
    <source>
        <strain evidence="2 3">NS-104</strain>
    </source>
</reference>
<feature type="chain" id="PRO_5015538358" description="DUF930 domain-containing protein" evidence="1">
    <location>
        <begin position="21"/>
        <end position="129"/>
    </location>
</feature>
<evidence type="ECO:0000313" key="3">
    <source>
        <dbReference type="Proteomes" id="UP000245252"/>
    </source>
</evidence>
<feature type="signal peptide" evidence="1">
    <location>
        <begin position="1"/>
        <end position="20"/>
    </location>
</feature>
<evidence type="ECO:0008006" key="4">
    <source>
        <dbReference type="Google" id="ProtNLM"/>
    </source>
</evidence>
<accession>A0A2U2DY52</accession>